<dbReference type="STRING" id="1035195.HMPREF9997_01201"/>
<evidence type="ECO:0000313" key="2">
    <source>
        <dbReference type="Proteomes" id="UP000010445"/>
    </source>
</evidence>
<dbReference type="eggNOG" id="ENOG502ZAJJ">
    <property type="taxonomic scope" value="Bacteria"/>
</dbReference>
<dbReference type="HOGENOM" id="CLU_004188_0_0_11"/>
<dbReference type="EMBL" id="AMEM01000017">
    <property type="protein sequence ID" value="EKX90705.1"/>
    <property type="molecule type" value="Genomic_DNA"/>
</dbReference>
<reference evidence="1 2" key="1">
    <citation type="submission" date="2012-05" db="EMBL/GenBank/DDBJ databases">
        <authorList>
            <person name="Weinstock G."/>
            <person name="Sodergren E."/>
            <person name="Lobos E.A."/>
            <person name="Fulton L."/>
            <person name="Fulton R."/>
            <person name="Courtney L."/>
            <person name="Fronick C."/>
            <person name="O'Laughlin M."/>
            <person name="Godfrey J."/>
            <person name="Wilson R.M."/>
            <person name="Miner T."/>
            <person name="Farmer C."/>
            <person name="Delehaunty K."/>
            <person name="Cordes M."/>
            <person name="Minx P."/>
            <person name="Tomlinson C."/>
            <person name="Chen J."/>
            <person name="Wollam A."/>
            <person name="Pepin K.H."/>
            <person name="Bhonagiri V."/>
            <person name="Zhang X."/>
            <person name="Suruliraj S."/>
            <person name="Warren W."/>
            <person name="Mitreva M."/>
            <person name="Mardis E.R."/>
            <person name="Wilson R.K."/>
        </authorList>
    </citation>
    <scope>NUCLEOTIDE SEQUENCE [LARGE SCALE GENOMIC DNA]</scope>
    <source>
        <strain evidence="1 2">F0235</strain>
    </source>
</reference>
<evidence type="ECO:0000313" key="1">
    <source>
        <dbReference type="EMBL" id="EKX90705.1"/>
    </source>
</evidence>
<name>L1MI22_9CORY</name>
<dbReference type="Proteomes" id="UP000010445">
    <property type="component" value="Unassembled WGS sequence"/>
</dbReference>
<dbReference type="RefSeq" id="WP_006063438.1">
    <property type="nucleotide sequence ID" value="NZ_KB290831.1"/>
</dbReference>
<organism evidence="1 2">
    <name type="scientific">Corynebacterium durum F0235</name>
    <dbReference type="NCBI Taxonomy" id="1035195"/>
    <lineage>
        <taxon>Bacteria</taxon>
        <taxon>Bacillati</taxon>
        <taxon>Actinomycetota</taxon>
        <taxon>Actinomycetes</taxon>
        <taxon>Mycobacteriales</taxon>
        <taxon>Corynebacteriaceae</taxon>
        <taxon>Corynebacterium</taxon>
    </lineage>
</organism>
<accession>L1MI22</accession>
<comment type="caution">
    <text evidence="1">The sequence shown here is derived from an EMBL/GenBank/DDBJ whole genome shotgun (WGS) entry which is preliminary data.</text>
</comment>
<dbReference type="OrthoDB" id="218750at2"/>
<dbReference type="PATRIC" id="fig|1035195.3.peg.1082"/>
<sequence>MSTTTISAGGIAPLADGVPAHTDRLVALSFTINDRPLVRLIPEKLNQAETLTLGSLGVSAGESRPVGAAASRAVGFPAWPIINDPDNAHHALNLVGDLEWARRNAQNNAKRVKERFDALVVTLTSSAPHFVPTLLEELARIFYGVGNVQYARQYFGKAREVERAHALPIDNDRHQSVFVEFAVAGVVGARELTAEASAALERSDNPADAFDYMLNINAERIRAGVAPYAFLPRDMRKIGKAAGLSADDVDDKLFDSILGLKGFDNAPAGFFNSVVTSLSRYARTRPDAREILLSSCPDEMTIEKYLTLLDNAGALVELRENKDALAAWVINLCENVSYSSFDEPSPQLINEILAAGTALQGQEIRPVWYNTTLSVLDALAECSVVWTGIEDEERYINFSWSEWFNPDYDSTRRSLDFLASDPVLALQLARNLSGHDLQQSHLDLILVHDGATKILMQKIDMLVAEREGQKGSVPENSRFVTYDAKYYAHPELYAAAPERVDALFSFDAVEQFQTAVRMGILAELTWPLFEQEYVRLAENLSPKDQTIKVFESYPAVSLVAGKDLEIIDGDNIVVRTQMPAQYQDVDAVRLVGNQAVVTYDKPGRYQPSLFWTESHVVADFNTWLSLSGKYSLPINDTRLTGYGLLVEDGITTLSGNGVVLSANAINGPTFIQQDYRSDNFYRWNNDKAEEWEGTPTNLLQELGAYSNYGLDFSTLTNDFQFDAFQSTFIPAFATTQGSLLGNTNNVHISLKFAPKHYGRSSEYDSIIISSLGTFASNDNVCAAVKRPGGGIWLTNGTNLWDAEADIELFSDGQIHLSKLPLAGWHQLRSVDENASAVMRTYTIAQAEAVMNGDNIDRDLIAEQLGTTNQRLIDSVVKLAESIRDIDQQFSNMRMCCRQQSLFDEQVTLTDTAASLLNADTQRWYTGKEGMLATLHILSELKQGNLTERSEHSFFFSETLAKYANNERKLIGLLGSPLLPALFEHDNTLSVAVSFVRSLVDAKVLGYGARLATLDLGYDSSPWAENKKNVLPVGTIIDGCLIVDETWDYDGSQSRVKRTVWAPDDRTEIAGYPVLSQHYDPLSADEILACLDAIEHSTPERSLLPETQNAIANGTGLSHEAVTYLFGGLLGIREWESNFLTKEQRTVYGFTIKQSKGARMQIKFSDAPVLDVLAAAVPADNPVSYITEGPDAQSVVEYWKSHYRVPAIRLSSEEFWDLGDCFTRISNNAVYANEDTKLEDNDIAHNSDDILRMFTVLAASLPLDDSRRPILASKLEWLRTESARVFAIPQYKKYLCDVEFGAPFDDSRFAKAKTSPRQQSIRVLLEGHLDSLIADLKIQYTTTGSQWDPEVSVPELVQQVMQHHTLSTNAARYFLQLLALAHPTDANIRAWNGWKKKDIDIASAELLDKGLIVEAKRSGAGRSRFLPGGWLPGSTNNKPMEVWKAPHYLLWQADKVQPAIEGCPVLMPARRLFEEVWERYTSGDVPGYEELKTTRYRSRRR</sequence>
<keyword evidence="2" id="KW-1185">Reference proteome</keyword>
<proteinExistence type="predicted"/>
<gene>
    <name evidence="1" type="ORF">HMPREF9997_01201</name>
</gene>
<protein>
    <submittedName>
        <fullName evidence="1">Uncharacterized protein</fullName>
    </submittedName>
</protein>